<dbReference type="InterPro" id="IPR051673">
    <property type="entry name" value="SSDNA_exonuclease_RecJ"/>
</dbReference>
<evidence type="ECO:0000256" key="2">
    <source>
        <dbReference type="ARBA" id="ARBA00019841"/>
    </source>
</evidence>
<dbReference type="Pfam" id="PF17768">
    <property type="entry name" value="RecJ_OB"/>
    <property type="match status" value="1"/>
</dbReference>
<keyword evidence="10" id="KW-1185">Reference proteome</keyword>
<organism evidence="9 10">
    <name type="scientific">Eubacterium ruminantium</name>
    <dbReference type="NCBI Taxonomy" id="42322"/>
    <lineage>
        <taxon>Bacteria</taxon>
        <taxon>Bacillati</taxon>
        <taxon>Bacillota</taxon>
        <taxon>Clostridia</taxon>
        <taxon>Eubacteriales</taxon>
        <taxon>Eubacteriaceae</taxon>
        <taxon>Eubacterium</taxon>
    </lineage>
</organism>
<dbReference type="InterPro" id="IPR003156">
    <property type="entry name" value="DHHA1_dom"/>
</dbReference>
<proteinExistence type="inferred from homology"/>
<dbReference type="InterPro" id="IPR038763">
    <property type="entry name" value="DHH_sf"/>
</dbReference>
<feature type="domain" description="DDH" evidence="6">
    <location>
        <begin position="78"/>
        <end position="215"/>
    </location>
</feature>
<protein>
    <recommendedName>
        <fullName evidence="2">Single-stranded-DNA-specific exonuclease RecJ</fullName>
    </recommendedName>
</protein>
<dbReference type="PANTHER" id="PTHR30255">
    <property type="entry name" value="SINGLE-STRANDED-DNA-SPECIFIC EXONUCLEASE RECJ"/>
    <property type="match status" value="1"/>
</dbReference>
<evidence type="ECO:0000256" key="5">
    <source>
        <dbReference type="ARBA" id="ARBA00022839"/>
    </source>
</evidence>
<dbReference type="InterPro" id="IPR004610">
    <property type="entry name" value="RecJ"/>
</dbReference>
<sequence>MQQKWVLRSRNLDYETITRKFNIDPIVAKVIRNREVVSDEEFELFLNGTLSECHAPELLDGMDEGTNLMAEKIREKVKIRVIGDYDVDGVTSAFILTKGLRDLGADVSYRIPHRITDGYGMNVRLIREAFSDDVDTIITCDNGIAAFDAVDEAKNLGMTVIVTDHHEPKERRVMADVVIDQKLPTNNYPYSEICGATIAFKFIKALYAKMDKVLDEEYYIPFVGLATICDVMKLQDESRIYAREAMRLMNGTANKGLRALLEATDRYGKDINSMTMGFILGPCINSAGRLEAADQAVELFLSDDDEKIRSIAEHLKELNEKRKSICEDGVKRAVAAIESSPELLHDNVLVVFVDNLHESLAGIVAAKLKERYYRPVIVFTESMSDPDIYKGSARGIDGYNLAEELEKVSSLLLKAGGHKKAAGMSILKSNLEMFRMALNDNENISEEDLIPKLVIDAKVPMSYFTVQNVSQLEALEPFGEGNESAEFADAGLKVVRAEIKGKNKNCLWLFVEDERGMRYRLISFAPDEFLSDIKKWFGEAECDKMLSGAAADIRVNIAFHPAINEYQGNRSVQFIMDSVQKN</sequence>
<dbReference type="Proteomes" id="UP000189857">
    <property type="component" value="Unassembled WGS sequence"/>
</dbReference>
<feature type="domain" description="RecJ OB" evidence="8">
    <location>
        <begin position="455"/>
        <end position="576"/>
    </location>
</feature>
<dbReference type="RefSeq" id="WP_078786025.1">
    <property type="nucleotide sequence ID" value="NZ_FMTO01000003.1"/>
</dbReference>
<evidence type="ECO:0000256" key="3">
    <source>
        <dbReference type="ARBA" id="ARBA00022722"/>
    </source>
</evidence>
<dbReference type="AlphaFoldDB" id="A0A1T4KFR1"/>
<dbReference type="GO" id="GO:0006281">
    <property type="term" value="P:DNA repair"/>
    <property type="evidence" value="ECO:0007669"/>
    <property type="project" value="InterPro"/>
</dbReference>
<dbReference type="Pfam" id="PF01368">
    <property type="entry name" value="DHH"/>
    <property type="match status" value="1"/>
</dbReference>
<dbReference type="SUPFAM" id="SSF64182">
    <property type="entry name" value="DHH phosphoesterases"/>
    <property type="match status" value="1"/>
</dbReference>
<keyword evidence="4" id="KW-0378">Hydrolase</keyword>
<dbReference type="GO" id="GO:0006310">
    <property type="term" value="P:DNA recombination"/>
    <property type="evidence" value="ECO:0007669"/>
    <property type="project" value="InterPro"/>
</dbReference>
<accession>A0A1T4KFR1</accession>
<dbReference type="InterPro" id="IPR041122">
    <property type="entry name" value="RecJ_OB"/>
</dbReference>
<dbReference type="GO" id="GO:0008409">
    <property type="term" value="F:5'-3' exonuclease activity"/>
    <property type="evidence" value="ECO:0007669"/>
    <property type="project" value="InterPro"/>
</dbReference>
<dbReference type="NCBIfam" id="TIGR00644">
    <property type="entry name" value="recJ"/>
    <property type="match status" value="1"/>
</dbReference>
<name>A0A1T4KFR1_9FIRM</name>
<feature type="domain" description="DHHA1" evidence="7">
    <location>
        <begin position="346"/>
        <end position="439"/>
    </location>
</feature>
<evidence type="ECO:0000259" key="6">
    <source>
        <dbReference type="Pfam" id="PF01368"/>
    </source>
</evidence>
<dbReference type="Pfam" id="PF02272">
    <property type="entry name" value="DHHA1"/>
    <property type="match status" value="1"/>
</dbReference>
<dbReference type="Gene3D" id="3.90.1640.30">
    <property type="match status" value="1"/>
</dbReference>
<evidence type="ECO:0000313" key="10">
    <source>
        <dbReference type="Proteomes" id="UP000189857"/>
    </source>
</evidence>
<reference evidence="9 10" key="1">
    <citation type="submission" date="2017-02" db="EMBL/GenBank/DDBJ databases">
        <authorList>
            <person name="Peterson S.W."/>
        </authorList>
    </citation>
    <scope>NUCLEOTIDE SEQUENCE [LARGE SCALE GENOMIC DNA]</scope>
    <source>
        <strain evidence="9 10">ATCC 17233</strain>
    </source>
</reference>
<gene>
    <name evidence="9" type="ORF">SAMN02745110_00348</name>
</gene>
<comment type="similarity">
    <text evidence="1">Belongs to the RecJ family.</text>
</comment>
<dbReference type="OrthoDB" id="9809852at2"/>
<evidence type="ECO:0000259" key="7">
    <source>
        <dbReference type="Pfam" id="PF02272"/>
    </source>
</evidence>
<dbReference type="Gene3D" id="3.10.310.30">
    <property type="match status" value="1"/>
</dbReference>
<dbReference type="GO" id="GO:0003676">
    <property type="term" value="F:nucleic acid binding"/>
    <property type="evidence" value="ECO:0007669"/>
    <property type="project" value="InterPro"/>
</dbReference>
<evidence type="ECO:0000256" key="4">
    <source>
        <dbReference type="ARBA" id="ARBA00022801"/>
    </source>
</evidence>
<dbReference type="PANTHER" id="PTHR30255:SF2">
    <property type="entry name" value="SINGLE-STRANDED-DNA-SPECIFIC EXONUCLEASE RECJ"/>
    <property type="match status" value="1"/>
</dbReference>
<keyword evidence="5 9" id="KW-0269">Exonuclease</keyword>
<dbReference type="EMBL" id="FUXA01000004">
    <property type="protein sequence ID" value="SJZ41216.1"/>
    <property type="molecule type" value="Genomic_DNA"/>
</dbReference>
<dbReference type="InterPro" id="IPR001667">
    <property type="entry name" value="DDH_dom"/>
</dbReference>
<evidence type="ECO:0000256" key="1">
    <source>
        <dbReference type="ARBA" id="ARBA00005915"/>
    </source>
</evidence>
<keyword evidence="3" id="KW-0540">Nuclease</keyword>
<evidence type="ECO:0000259" key="8">
    <source>
        <dbReference type="Pfam" id="PF17768"/>
    </source>
</evidence>
<evidence type="ECO:0000313" key="9">
    <source>
        <dbReference type="EMBL" id="SJZ41216.1"/>
    </source>
</evidence>